<dbReference type="Pfam" id="PF13476">
    <property type="entry name" value="AAA_23"/>
    <property type="match status" value="1"/>
</dbReference>
<dbReference type="Pfam" id="PF13558">
    <property type="entry name" value="SbcC_Walker_B"/>
    <property type="match status" value="1"/>
</dbReference>
<dbReference type="KEGG" id="tle:Tlet_0413"/>
<keyword evidence="1" id="KW-0175">Coiled coil</keyword>
<dbReference type="EMBL" id="CP000812">
    <property type="protein sequence ID" value="ABV32980.1"/>
    <property type="molecule type" value="Genomic_DNA"/>
</dbReference>
<organism evidence="3 4">
    <name type="scientific">Pseudothermotoga lettingae (strain ATCC BAA-301 / DSM 14385 / NBRC 107922 / TMO)</name>
    <name type="common">Thermotoga lettingae</name>
    <dbReference type="NCBI Taxonomy" id="416591"/>
    <lineage>
        <taxon>Bacteria</taxon>
        <taxon>Thermotogati</taxon>
        <taxon>Thermotogota</taxon>
        <taxon>Thermotogae</taxon>
        <taxon>Thermotogales</taxon>
        <taxon>Thermotogaceae</taxon>
        <taxon>Pseudothermotoga</taxon>
    </lineage>
</organism>
<sequence>MSKLRPLTIEIENFLGIKKCNLSFKDGVFLIIGQNGAGKSSLLEAIVFALYGTGVRYGKKSPSEYIRSRSSSCQIKFSFLRNGKKYEVIRRIKASGGSEASLSENNAVVTTHRTLVDKELRKIMDISYDSFITTFFLPQGRAAHLLTARRSEINDIVFDVISPKKTIKAMQEKISEIVRKLESEHEKYQARLADFRGRLEKLSSQNPHKQISELTNAIQNLSGKIDIKQKELKQIEKEKDLWNEINQIEKTLENLEKKKHRVLEEAEEEKKISLAKSLGAEYQIFLTSKKQMESLKDDAKVLEKQINSLEYEFKKVNTQLEQLFTKQQDIDKRISQSTSELEKLQKIDIESNELLKKLNELKAVKLRISKDIDDLQNSLNKTQDLIEEKQRLLFQKQKQFFEQESEFNQIKQKAIIHMAQEIAQTLQDGDICPVCGNSYKKSEFSTTVEEKIEKYEYLKKAIEMLSKEIDQIQFELKNLLEEKENLTRKLLETQDDLSLHEEEISTVSKKLLQIGYSDDLKSKIHNLSKQIQNAMNNKITVQSEISQLKERSDQINKRISELKERLKKNSEQQEKTAKELRSNKEKFFEKLGEINFTLEQFESYFKKQLPTHSAVQVLQKIESEIVYNKEKLTQLRNLTKISAQQCESLFAELNNTVELLKKQRDNFIRQKAVMEHLIKELEEIRREKENLERIFNQIHKEYQIAQSVKSTFSAREFQSYIAKIVLENILIKVNDILDILTDGRFRLSIDENGFVVIDDGTKRNADGLSGGEKTLVSLSLAMSIAEIAAGQMEAFFIDEGFSALDEDNKAKVAQTLKQMEKLNRVIGFVTHDPQFAEFFDKKLVVEKGGVVKWI</sequence>
<dbReference type="STRING" id="416591.Tlet_0413"/>
<protein>
    <submittedName>
        <fullName evidence="3">SMC domain protein</fullName>
    </submittedName>
</protein>
<dbReference type="PANTHER" id="PTHR32114">
    <property type="entry name" value="ABC TRANSPORTER ABCH.3"/>
    <property type="match status" value="1"/>
</dbReference>
<dbReference type="OrthoDB" id="9795626at2"/>
<dbReference type="PANTHER" id="PTHR32114:SF2">
    <property type="entry name" value="ABC TRANSPORTER ABCH.3"/>
    <property type="match status" value="1"/>
</dbReference>
<dbReference type="HOGENOM" id="CLU_004785_0_2_0"/>
<dbReference type="InterPro" id="IPR038729">
    <property type="entry name" value="Rad50/SbcC_AAA"/>
</dbReference>
<proteinExistence type="predicted"/>
<gene>
    <name evidence="3" type="ordered locus">Tlet_0413</name>
</gene>
<dbReference type="Gene3D" id="3.40.50.300">
    <property type="entry name" value="P-loop containing nucleotide triphosphate hydrolases"/>
    <property type="match status" value="2"/>
</dbReference>
<name>A8F496_PSELT</name>
<feature type="domain" description="Rad50/SbcC-type AAA" evidence="2">
    <location>
        <begin position="9"/>
        <end position="258"/>
    </location>
</feature>
<evidence type="ECO:0000313" key="4">
    <source>
        <dbReference type="Proteomes" id="UP000002016"/>
    </source>
</evidence>
<accession>A8F496</accession>
<dbReference type="InterPro" id="IPR027417">
    <property type="entry name" value="P-loop_NTPase"/>
</dbReference>
<feature type="coiled-coil region" evidence="1">
    <location>
        <begin position="167"/>
        <end position="319"/>
    </location>
</feature>
<dbReference type="RefSeq" id="WP_012002461.1">
    <property type="nucleotide sequence ID" value="NC_009828.1"/>
</dbReference>
<dbReference type="SUPFAM" id="SSF75712">
    <property type="entry name" value="Rad50 coiled-coil Zn hook"/>
    <property type="match status" value="1"/>
</dbReference>
<dbReference type="AlphaFoldDB" id="A8F496"/>
<dbReference type="eggNOG" id="COG0419">
    <property type="taxonomic scope" value="Bacteria"/>
</dbReference>
<keyword evidence="4" id="KW-1185">Reference proteome</keyword>
<dbReference type="SUPFAM" id="SSF52540">
    <property type="entry name" value="P-loop containing nucleoside triphosphate hydrolases"/>
    <property type="match status" value="2"/>
</dbReference>
<evidence type="ECO:0000313" key="3">
    <source>
        <dbReference type="EMBL" id="ABV32980.1"/>
    </source>
</evidence>
<feature type="coiled-coil region" evidence="1">
    <location>
        <begin position="643"/>
        <end position="701"/>
    </location>
</feature>
<dbReference type="GO" id="GO:0006302">
    <property type="term" value="P:double-strand break repair"/>
    <property type="evidence" value="ECO:0007669"/>
    <property type="project" value="InterPro"/>
</dbReference>
<feature type="coiled-coil region" evidence="1">
    <location>
        <begin position="344"/>
        <end position="392"/>
    </location>
</feature>
<reference evidence="3 4" key="1">
    <citation type="submission" date="2007-08" db="EMBL/GenBank/DDBJ databases">
        <title>Complete sequence of Thermotoga lettingae TMO.</title>
        <authorList>
            <consortium name="US DOE Joint Genome Institute"/>
            <person name="Copeland A."/>
            <person name="Lucas S."/>
            <person name="Lapidus A."/>
            <person name="Barry K."/>
            <person name="Glavina del Rio T."/>
            <person name="Dalin E."/>
            <person name="Tice H."/>
            <person name="Pitluck S."/>
            <person name="Foster B."/>
            <person name="Bruce D."/>
            <person name="Schmutz J."/>
            <person name="Larimer F."/>
            <person name="Land M."/>
            <person name="Hauser L."/>
            <person name="Kyrpides N."/>
            <person name="Mikhailova N."/>
            <person name="Nelson K."/>
            <person name="Gogarten J.P."/>
            <person name="Noll K."/>
            <person name="Richardson P."/>
        </authorList>
    </citation>
    <scope>NUCLEOTIDE SEQUENCE [LARGE SCALE GENOMIC DNA]</scope>
    <source>
        <strain evidence="4">ATCC BAA-301 / DSM 14385 / NBRC 107922 / TMO</strain>
    </source>
</reference>
<dbReference type="Proteomes" id="UP000002016">
    <property type="component" value="Chromosome"/>
</dbReference>
<feature type="coiled-coil region" evidence="1">
    <location>
        <begin position="448"/>
        <end position="590"/>
    </location>
</feature>
<evidence type="ECO:0000256" key="1">
    <source>
        <dbReference type="SAM" id="Coils"/>
    </source>
</evidence>
<evidence type="ECO:0000259" key="2">
    <source>
        <dbReference type="Pfam" id="PF13476"/>
    </source>
</evidence>
<dbReference type="GO" id="GO:0016887">
    <property type="term" value="F:ATP hydrolysis activity"/>
    <property type="evidence" value="ECO:0007669"/>
    <property type="project" value="InterPro"/>
</dbReference>
<reference evidence="3 4" key="2">
    <citation type="journal article" date="2009" name="Proc. Natl. Acad. Sci. U.S.A.">
        <title>On the chimeric nature, thermophilic origin, and phylogenetic placement of the Thermotogales.</title>
        <authorList>
            <person name="Zhaxybayeva O."/>
            <person name="Swithers K.S."/>
            <person name="Lapierre P."/>
            <person name="Fournier G.P."/>
            <person name="Bickhart D.M."/>
            <person name="DeBoy R.T."/>
            <person name="Nelson K.E."/>
            <person name="Nesbo C.L."/>
            <person name="Doolittle W.F."/>
            <person name="Gogarten J.P."/>
            <person name="Noll K.M."/>
        </authorList>
    </citation>
    <scope>NUCLEOTIDE SEQUENCE [LARGE SCALE GENOMIC DNA]</scope>
    <source>
        <strain evidence="4">ATCC BAA-301 / DSM 14385 / NBRC 107922 / TMO</strain>
    </source>
</reference>